<dbReference type="Proteomes" id="UP001057402">
    <property type="component" value="Chromosome 3"/>
</dbReference>
<sequence>MGDNGSPLDCCEEIPDQESSQTPPRNTDKPLDEMARMFNDSLPFGKKHEFWETQPVCQFKDLGNLDLPEGPIELSTPSSEVRQELYALPPELEWTTCDMTSEETSDEIYEFLNNNYVEDDENMFRFNYVGKDYSKEFLRWALCPPGYYKSWHVGFCDKASGKLVGFITGIPARTRIRGEVINMAEINFLCIPKELRSRRLTPVLIKEVVRRFRLENIWQAAKTAGAHLPTPIATCQYWHRSLNLKKLIDVGFFSLPRSLTMSQAIHLYKLPDTISTPGFRKMAPHDVPAVTCLLRDYLTQFVVAPDLDEDDVRHWLLPIENVVDTFVVEQPDTGHVTDFCSFTCLPLSILGNPDYSTLKAAYSFYNVSTETSLDQLINDALIVAKQRGFDVFNALDIMHNKTFLNVLKFLPGSGYLHYYLYNYLLRDRLLPSELGLVLL</sequence>
<dbReference type="EMBL" id="CM042882">
    <property type="protein sequence ID" value="KAI4379552.1"/>
    <property type="molecule type" value="Genomic_DNA"/>
</dbReference>
<protein>
    <submittedName>
        <fullName evidence="1">Uncharacterized protein</fullName>
    </submittedName>
</protein>
<organism evidence="1 2">
    <name type="scientific">Melastoma candidum</name>
    <dbReference type="NCBI Taxonomy" id="119954"/>
    <lineage>
        <taxon>Eukaryota</taxon>
        <taxon>Viridiplantae</taxon>
        <taxon>Streptophyta</taxon>
        <taxon>Embryophyta</taxon>
        <taxon>Tracheophyta</taxon>
        <taxon>Spermatophyta</taxon>
        <taxon>Magnoliopsida</taxon>
        <taxon>eudicotyledons</taxon>
        <taxon>Gunneridae</taxon>
        <taxon>Pentapetalae</taxon>
        <taxon>rosids</taxon>
        <taxon>malvids</taxon>
        <taxon>Myrtales</taxon>
        <taxon>Melastomataceae</taxon>
        <taxon>Melastomatoideae</taxon>
        <taxon>Melastomateae</taxon>
        <taxon>Melastoma</taxon>
    </lineage>
</organism>
<gene>
    <name evidence="1" type="ORF">MLD38_005833</name>
</gene>
<proteinExistence type="predicted"/>
<evidence type="ECO:0000313" key="2">
    <source>
        <dbReference type="Proteomes" id="UP001057402"/>
    </source>
</evidence>
<reference evidence="2" key="1">
    <citation type="journal article" date="2023" name="Front. Plant Sci.">
        <title>Chromosomal-level genome assembly of Melastoma candidum provides insights into trichome evolution.</title>
        <authorList>
            <person name="Zhong Y."/>
            <person name="Wu W."/>
            <person name="Sun C."/>
            <person name="Zou P."/>
            <person name="Liu Y."/>
            <person name="Dai S."/>
            <person name="Zhou R."/>
        </authorList>
    </citation>
    <scope>NUCLEOTIDE SEQUENCE [LARGE SCALE GENOMIC DNA]</scope>
</reference>
<evidence type="ECO:0000313" key="1">
    <source>
        <dbReference type="EMBL" id="KAI4379552.1"/>
    </source>
</evidence>
<accession>A0ACB9RUD6</accession>
<keyword evidence="2" id="KW-1185">Reference proteome</keyword>
<comment type="caution">
    <text evidence="1">The sequence shown here is derived from an EMBL/GenBank/DDBJ whole genome shotgun (WGS) entry which is preliminary data.</text>
</comment>
<name>A0ACB9RUD6_9MYRT</name>